<evidence type="ECO:0000256" key="1">
    <source>
        <dbReference type="SAM" id="MobiDB-lite"/>
    </source>
</evidence>
<evidence type="ECO:0000313" key="3">
    <source>
        <dbReference type="EMBL" id="KAL1401441.1"/>
    </source>
</evidence>
<evidence type="ECO:0000256" key="2">
    <source>
        <dbReference type="SAM" id="SignalP"/>
    </source>
</evidence>
<name>A0ABD1DNX1_CULPP</name>
<dbReference type="EMBL" id="JBEHCU010004833">
    <property type="protein sequence ID" value="KAL1401441.1"/>
    <property type="molecule type" value="Genomic_DNA"/>
</dbReference>
<organism evidence="3 4">
    <name type="scientific">Culex pipiens pipiens</name>
    <name type="common">Northern house mosquito</name>
    <dbReference type="NCBI Taxonomy" id="38569"/>
    <lineage>
        <taxon>Eukaryota</taxon>
        <taxon>Metazoa</taxon>
        <taxon>Ecdysozoa</taxon>
        <taxon>Arthropoda</taxon>
        <taxon>Hexapoda</taxon>
        <taxon>Insecta</taxon>
        <taxon>Pterygota</taxon>
        <taxon>Neoptera</taxon>
        <taxon>Endopterygota</taxon>
        <taxon>Diptera</taxon>
        <taxon>Nematocera</taxon>
        <taxon>Culicoidea</taxon>
        <taxon>Culicidae</taxon>
        <taxon>Culicinae</taxon>
        <taxon>Culicini</taxon>
        <taxon>Culex</taxon>
        <taxon>Culex</taxon>
    </lineage>
</organism>
<evidence type="ECO:0000313" key="4">
    <source>
        <dbReference type="Proteomes" id="UP001562425"/>
    </source>
</evidence>
<feature type="region of interest" description="Disordered" evidence="1">
    <location>
        <begin position="81"/>
        <end position="120"/>
    </location>
</feature>
<gene>
    <name evidence="3" type="ORF">pipiens_006593</name>
</gene>
<accession>A0ABD1DNX1</accession>
<evidence type="ECO:0008006" key="5">
    <source>
        <dbReference type="Google" id="ProtNLM"/>
    </source>
</evidence>
<feature type="signal peptide" evidence="2">
    <location>
        <begin position="1"/>
        <end position="22"/>
    </location>
</feature>
<comment type="caution">
    <text evidence="3">The sequence shown here is derived from an EMBL/GenBank/DDBJ whole genome shotgun (WGS) entry which is preliminary data.</text>
</comment>
<dbReference type="AlphaFoldDB" id="A0ABD1DNX1"/>
<keyword evidence="2" id="KW-0732">Signal</keyword>
<feature type="chain" id="PRO_5044884316" description="Secreted protein" evidence="2">
    <location>
        <begin position="23"/>
        <end position="142"/>
    </location>
</feature>
<sequence length="142" mass="14987">MLRWLFLTFPSLLCNLLSTGLTGPRSFVFADALNANARNWQPGQGKCSGNSGGGYAFVDYSANSYYLNPIDLTNLSSTMGLPPVSSSQEHHQDSGGGWSGGRPLVTATTSSAVAPPSATGSDLDINVIKDRLMTTRVPESCV</sequence>
<proteinExistence type="predicted"/>
<reference evidence="3 4" key="1">
    <citation type="submission" date="2024-05" db="EMBL/GenBank/DDBJ databases">
        <title>Culex pipiens pipiens assembly and annotation.</title>
        <authorList>
            <person name="Alout H."/>
            <person name="Durand T."/>
        </authorList>
    </citation>
    <scope>NUCLEOTIDE SEQUENCE [LARGE SCALE GENOMIC DNA]</scope>
    <source>
        <strain evidence="3">HA-2024</strain>
        <tissue evidence="3">Whole body</tissue>
    </source>
</reference>
<dbReference type="Proteomes" id="UP001562425">
    <property type="component" value="Unassembled WGS sequence"/>
</dbReference>
<protein>
    <recommendedName>
        <fullName evidence="5">Secreted protein</fullName>
    </recommendedName>
</protein>
<feature type="compositionally biased region" description="Low complexity" evidence="1">
    <location>
        <begin position="105"/>
        <end position="120"/>
    </location>
</feature>
<keyword evidence="4" id="KW-1185">Reference proteome</keyword>